<sequence length="950" mass="106737">MFKKLKQALASSGSASLLASNQFDELQSKFLLHKTTFHGFPPNPTCFTHDSIWSLLFIGTSTGQIYMYGTPGLEIKTEHPDYPINFSSIQYLFPLSEHMQLVSICENNTLHVWSICDEDNNAQLIVLNQKELIQGRGKEITACCIRRHCVYFGTGDGRLYEVELQFMGITLIDWEEGESTPIVSLEICPTDRNFMLCGYKNGLVALRNVKQGISVYSVQRKQIKETWGACSLTGVTWQHTGDGFLACYSNGEIAYWTVSNRGTPDYVNTFFESEFNLEAITKPIWTSSDILVFGGGIPEDLATNPTITLARAREPEKLELTSPIASPVPYCSSPIAEDNDNPVILREQDIHKLQEPIPSVVEAIRSSSPYSTTSTLERNHGHSRRSGFYPDCGDITLEKLKSLAINQEFDDAEFPTEDLIGHNMEHVLPSPIKEVETPEHTPNGPETAEESFMTAKSESFDLSTLELGKISREMEVILAELNTGGDKSTPSVTRNIRTSGEASNYSEQEITETLLQVGDFTRDEEKYIKVNGDLLDDVTDNHEVVLREKHVQINDSMESNEDINENGDDGIEGLDLFEKDRFAWRESTIHEEATRNASSPHESDLDEVIDSIERLVSRPWVKKMNPWKNEDRQMIKFTSTIKGFFVIQQDEYTARWMRSSSPTPSVRSEILVALLDQEILFIDITKPDYPLVMPPYLTNIHSSPVTCSLLLDNLASVEYKLLKQLGAAQINQLYAATNVEWPFTGGEVKEEFSRELTVIFITGHENGTVKFWDITGGSLSLIYCLYTNYLFDLGVNRSTPGVLTENRLEGIQRGFWDPYAEDCRLKVTSLCCYDAVLAVGGAGGQVILFELTHELVTPSVFQLDGVLLEEDIRIRHRPGLQPLHFKSPHDPDRGYVPIFFFQMSPASPITALEMAHKFSLVAVGCSYGLAVIDVEKRSIVFTHTTFEEGK</sequence>
<dbReference type="GO" id="GO:0005886">
    <property type="term" value="C:plasma membrane"/>
    <property type="evidence" value="ECO:0007669"/>
    <property type="project" value="TreeGrafter"/>
</dbReference>
<accession>A0AAV7KBI3</accession>
<dbReference type="GO" id="GO:0006893">
    <property type="term" value="P:Golgi to plasma membrane transport"/>
    <property type="evidence" value="ECO:0007669"/>
    <property type="project" value="TreeGrafter"/>
</dbReference>
<dbReference type="Gene3D" id="2.130.10.10">
    <property type="entry name" value="YVTN repeat-like/Quinoprotein amine dehydrogenase"/>
    <property type="match status" value="1"/>
</dbReference>
<dbReference type="InterPro" id="IPR036322">
    <property type="entry name" value="WD40_repeat_dom_sf"/>
</dbReference>
<name>A0AAV7KBI3_9METZ</name>
<dbReference type="Proteomes" id="UP001165289">
    <property type="component" value="Unassembled WGS sequence"/>
</dbReference>
<dbReference type="GO" id="GO:0030866">
    <property type="term" value="P:cortical actin cytoskeleton organization"/>
    <property type="evidence" value="ECO:0007669"/>
    <property type="project" value="TreeGrafter"/>
</dbReference>
<organism evidence="1 2">
    <name type="scientific">Oopsacas minuta</name>
    <dbReference type="NCBI Taxonomy" id="111878"/>
    <lineage>
        <taxon>Eukaryota</taxon>
        <taxon>Metazoa</taxon>
        <taxon>Porifera</taxon>
        <taxon>Hexactinellida</taxon>
        <taxon>Hexasterophora</taxon>
        <taxon>Lyssacinosida</taxon>
        <taxon>Leucopsacidae</taxon>
        <taxon>Oopsacas</taxon>
    </lineage>
</organism>
<dbReference type="GO" id="GO:0030864">
    <property type="term" value="C:cortical actin cytoskeleton"/>
    <property type="evidence" value="ECO:0007669"/>
    <property type="project" value="TreeGrafter"/>
</dbReference>
<protein>
    <submittedName>
        <fullName evidence="1">Lethal(2) giant larvae protein-like protein 1-like</fullName>
    </submittedName>
</protein>
<dbReference type="GO" id="GO:0005096">
    <property type="term" value="F:GTPase activator activity"/>
    <property type="evidence" value="ECO:0007669"/>
    <property type="project" value="TreeGrafter"/>
</dbReference>
<dbReference type="GO" id="GO:0008593">
    <property type="term" value="P:regulation of Notch signaling pathway"/>
    <property type="evidence" value="ECO:0007669"/>
    <property type="project" value="TreeGrafter"/>
</dbReference>
<dbReference type="EMBL" id="JAKMXF010000088">
    <property type="protein sequence ID" value="KAI6658548.1"/>
    <property type="molecule type" value="Genomic_DNA"/>
</dbReference>
<keyword evidence="2" id="KW-1185">Reference proteome</keyword>
<dbReference type="PANTHER" id="PTHR10241:SF29">
    <property type="entry name" value="LETHAL(2) GIANT LARVAE PROTEIN"/>
    <property type="match status" value="1"/>
</dbReference>
<reference evidence="1 2" key="1">
    <citation type="journal article" date="2023" name="BMC Biol.">
        <title>The compact genome of the sponge Oopsacas minuta (Hexactinellida) is lacking key metazoan core genes.</title>
        <authorList>
            <person name="Santini S."/>
            <person name="Schenkelaars Q."/>
            <person name="Jourda C."/>
            <person name="Duchesne M."/>
            <person name="Belahbib H."/>
            <person name="Rocher C."/>
            <person name="Selva M."/>
            <person name="Riesgo A."/>
            <person name="Vervoort M."/>
            <person name="Leys S.P."/>
            <person name="Kodjabachian L."/>
            <person name="Le Bivic A."/>
            <person name="Borchiellini C."/>
            <person name="Claverie J.M."/>
            <person name="Renard E."/>
        </authorList>
    </citation>
    <scope>NUCLEOTIDE SEQUENCE [LARGE SCALE GENOMIC DNA]</scope>
    <source>
        <strain evidence="1">SPO-2</strain>
    </source>
</reference>
<dbReference type="AlphaFoldDB" id="A0AAV7KBI3"/>
<dbReference type="GO" id="GO:0032878">
    <property type="term" value="P:regulation of establishment or maintenance of cell polarity"/>
    <property type="evidence" value="ECO:0007669"/>
    <property type="project" value="TreeGrafter"/>
</dbReference>
<dbReference type="SUPFAM" id="SSF50978">
    <property type="entry name" value="WD40 repeat-like"/>
    <property type="match status" value="2"/>
</dbReference>
<proteinExistence type="predicted"/>
<evidence type="ECO:0000313" key="1">
    <source>
        <dbReference type="EMBL" id="KAI6658548.1"/>
    </source>
</evidence>
<dbReference type="GO" id="GO:0045159">
    <property type="term" value="F:myosin II binding"/>
    <property type="evidence" value="ECO:0007669"/>
    <property type="project" value="TreeGrafter"/>
</dbReference>
<dbReference type="GO" id="GO:0019905">
    <property type="term" value="F:syntaxin binding"/>
    <property type="evidence" value="ECO:0007669"/>
    <property type="project" value="TreeGrafter"/>
</dbReference>
<evidence type="ECO:0000313" key="2">
    <source>
        <dbReference type="Proteomes" id="UP001165289"/>
    </source>
</evidence>
<gene>
    <name evidence="1" type="ORF">LOD99_15348</name>
</gene>
<dbReference type="InterPro" id="IPR015943">
    <property type="entry name" value="WD40/YVTN_repeat-like_dom_sf"/>
</dbReference>
<dbReference type="GO" id="GO:0051294">
    <property type="term" value="P:establishment of spindle orientation"/>
    <property type="evidence" value="ECO:0007669"/>
    <property type="project" value="TreeGrafter"/>
</dbReference>
<dbReference type="PANTHER" id="PTHR10241">
    <property type="entry name" value="LETHAL 2 GIANT LARVAE PROTEIN"/>
    <property type="match status" value="1"/>
</dbReference>
<comment type="caution">
    <text evidence="1">The sequence shown here is derived from an EMBL/GenBank/DDBJ whole genome shotgun (WGS) entry which is preliminary data.</text>
</comment>